<dbReference type="AlphaFoldDB" id="A0A845BFL7"/>
<evidence type="ECO:0000313" key="3">
    <source>
        <dbReference type="Proteomes" id="UP000467214"/>
    </source>
</evidence>
<dbReference type="GO" id="GO:0005829">
    <property type="term" value="C:cytosol"/>
    <property type="evidence" value="ECO:0007669"/>
    <property type="project" value="TreeGrafter"/>
</dbReference>
<accession>A0A845BFL7</accession>
<dbReference type="Proteomes" id="UP000467214">
    <property type="component" value="Unassembled WGS sequence"/>
</dbReference>
<name>A0A845BFL7_9NEIS</name>
<dbReference type="InterPro" id="IPR022496">
    <property type="entry name" value="T6A_TsaB"/>
</dbReference>
<reference evidence="2 3" key="1">
    <citation type="submission" date="2019-12" db="EMBL/GenBank/DDBJ databases">
        <title>Neisseriaceae gen. nov. sp. Genome sequencing and assembly.</title>
        <authorList>
            <person name="Liu Z."/>
            <person name="Li A."/>
        </authorList>
    </citation>
    <scope>NUCLEOTIDE SEQUENCE [LARGE SCALE GENOMIC DNA]</scope>
    <source>
        <strain evidence="2 3">B2N2-7</strain>
    </source>
</reference>
<evidence type="ECO:0000313" key="2">
    <source>
        <dbReference type="EMBL" id="MXR35547.1"/>
    </source>
</evidence>
<sequence>MNLLSIDTTTDYLSLAIRHNGKHVLFHQQVGQKHAELLLPTLDALLAELGIALSQLDAIAFSQGPGSFTGIRIGCAIAQGLAFANALPMMAIPTLDTIAIQASGAPALVCMDARMGQVYCAKYDAQAQRIDAIRVCDPQDVMLEDGHWNAQGDGFSHYADALLPRLAARINSVDATLRPHANALITLADSGRYPLQPAQQSEILYVRNKIALTSAEQKARRS</sequence>
<dbReference type="Pfam" id="PF00814">
    <property type="entry name" value="TsaD"/>
    <property type="match status" value="1"/>
</dbReference>
<keyword evidence="3" id="KW-1185">Reference proteome</keyword>
<evidence type="ECO:0000259" key="1">
    <source>
        <dbReference type="Pfam" id="PF00814"/>
    </source>
</evidence>
<feature type="domain" description="Gcp-like" evidence="1">
    <location>
        <begin position="30"/>
        <end position="132"/>
    </location>
</feature>
<dbReference type="PANTHER" id="PTHR11735:SF11">
    <property type="entry name" value="TRNA THREONYLCARBAMOYLADENOSINE BIOSYNTHESIS PROTEIN TSAB"/>
    <property type="match status" value="1"/>
</dbReference>
<dbReference type="EMBL" id="WSSB01000001">
    <property type="protein sequence ID" value="MXR35547.1"/>
    <property type="molecule type" value="Genomic_DNA"/>
</dbReference>
<dbReference type="InterPro" id="IPR043129">
    <property type="entry name" value="ATPase_NBD"/>
</dbReference>
<gene>
    <name evidence="2" type="primary">tsaB</name>
    <name evidence="2" type="ORF">GQF02_00855</name>
</gene>
<dbReference type="PANTHER" id="PTHR11735">
    <property type="entry name" value="TRNA N6-ADENOSINE THREONYLCARBAMOYLTRANSFERASE"/>
    <property type="match status" value="1"/>
</dbReference>
<dbReference type="RefSeq" id="WP_160794210.1">
    <property type="nucleotide sequence ID" value="NZ_WSSB01000001.1"/>
</dbReference>
<dbReference type="SUPFAM" id="SSF53067">
    <property type="entry name" value="Actin-like ATPase domain"/>
    <property type="match status" value="2"/>
</dbReference>
<protein>
    <submittedName>
        <fullName evidence="2">tRNA (Adenosine(37)-N6)-threonylcarbamoyltransferase complex dimerization subunit type 1 TsaB</fullName>
    </submittedName>
</protein>
<dbReference type="GO" id="GO:0016740">
    <property type="term" value="F:transferase activity"/>
    <property type="evidence" value="ECO:0007669"/>
    <property type="project" value="UniProtKB-KW"/>
</dbReference>
<dbReference type="NCBIfam" id="TIGR03725">
    <property type="entry name" value="T6A_YeaZ"/>
    <property type="match status" value="1"/>
</dbReference>
<proteinExistence type="predicted"/>
<dbReference type="CDD" id="cd24032">
    <property type="entry name" value="ASKHA_NBD_TsaB"/>
    <property type="match status" value="1"/>
</dbReference>
<organism evidence="2 3">
    <name type="scientific">Craterilacuibacter sinensis</name>
    <dbReference type="NCBI Taxonomy" id="2686017"/>
    <lineage>
        <taxon>Bacteria</taxon>
        <taxon>Pseudomonadati</taxon>
        <taxon>Pseudomonadota</taxon>
        <taxon>Betaproteobacteria</taxon>
        <taxon>Neisseriales</taxon>
        <taxon>Neisseriaceae</taxon>
        <taxon>Craterilacuibacter</taxon>
    </lineage>
</organism>
<dbReference type="InterPro" id="IPR000905">
    <property type="entry name" value="Gcp-like_dom"/>
</dbReference>
<keyword evidence="2" id="KW-0808">Transferase</keyword>
<dbReference type="GO" id="GO:0002949">
    <property type="term" value="P:tRNA threonylcarbamoyladenosine modification"/>
    <property type="evidence" value="ECO:0007669"/>
    <property type="project" value="InterPro"/>
</dbReference>
<comment type="caution">
    <text evidence="2">The sequence shown here is derived from an EMBL/GenBank/DDBJ whole genome shotgun (WGS) entry which is preliminary data.</text>
</comment>
<dbReference type="Gene3D" id="3.30.420.40">
    <property type="match status" value="2"/>
</dbReference>